<organism evidence="1 2">
    <name type="scientific">Candidatus Sherwoodlollariibacterium unditelluris</name>
    <dbReference type="NCBI Taxonomy" id="1974757"/>
    <lineage>
        <taxon>Bacteria</taxon>
        <taxon>Pseudomonadati</taxon>
        <taxon>Candidatus Omnitrophota</taxon>
        <taxon>Candidatus Sherwoodlollariibacterium</taxon>
    </lineage>
</organism>
<protein>
    <submittedName>
        <fullName evidence="1">Uncharacterized protein</fullName>
    </submittedName>
</protein>
<dbReference type="EMBL" id="PCRK01000026">
    <property type="protein sequence ID" value="PIP19702.1"/>
    <property type="molecule type" value="Genomic_DNA"/>
</dbReference>
<sequence>MMNPVRNFVQILDKSDISNGVNKRDVKNLKKRYLIWFYKAAKEALDKIERKFTQVEIDRVILKELKKADKKVPIENLVQQFEDYITKKEQDGLSLKYENKKFKPHYVFLIKKLEAIEKAITVELGKDALKEIKLLYEIEMTERILRSTEH</sequence>
<comment type="caution">
    <text evidence="1">The sequence shown here is derived from an EMBL/GenBank/DDBJ whole genome shotgun (WGS) entry which is preliminary data.</text>
</comment>
<accession>A0A2G9YKN5</accession>
<evidence type="ECO:0000313" key="1">
    <source>
        <dbReference type="EMBL" id="PIP19702.1"/>
    </source>
</evidence>
<gene>
    <name evidence="1" type="ORF">COX41_01525</name>
</gene>
<dbReference type="AlphaFoldDB" id="A0A2G9YKN5"/>
<evidence type="ECO:0000313" key="2">
    <source>
        <dbReference type="Proteomes" id="UP000231292"/>
    </source>
</evidence>
<proteinExistence type="predicted"/>
<name>A0A2G9YKN5_9BACT</name>
<dbReference type="Proteomes" id="UP000231292">
    <property type="component" value="Unassembled WGS sequence"/>
</dbReference>
<reference evidence="1 2" key="1">
    <citation type="submission" date="2017-09" db="EMBL/GenBank/DDBJ databases">
        <title>Depth-based differentiation of microbial function through sediment-hosted aquifers and enrichment of novel symbionts in the deep terrestrial subsurface.</title>
        <authorList>
            <person name="Probst A.J."/>
            <person name="Ladd B."/>
            <person name="Jarett J.K."/>
            <person name="Geller-Mcgrath D.E."/>
            <person name="Sieber C.M."/>
            <person name="Emerson J.B."/>
            <person name="Anantharaman K."/>
            <person name="Thomas B.C."/>
            <person name="Malmstrom R."/>
            <person name="Stieglmeier M."/>
            <person name="Klingl A."/>
            <person name="Woyke T."/>
            <person name="Ryan C.M."/>
            <person name="Banfield J.F."/>
        </authorList>
    </citation>
    <scope>NUCLEOTIDE SEQUENCE [LARGE SCALE GENOMIC DNA]</scope>
    <source>
        <strain evidence="1">CG23_combo_of_CG06-09_8_20_14_all_41_10</strain>
    </source>
</reference>